<reference evidence="1" key="1">
    <citation type="submission" date="2018-02" db="EMBL/GenBank/DDBJ databases">
        <title>Rhizophora mucronata_Transcriptome.</title>
        <authorList>
            <person name="Meera S.P."/>
            <person name="Sreeshan A."/>
            <person name="Augustine A."/>
        </authorList>
    </citation>
    <scope>NUCLEOTIDE SEQUENCE</scope>
    <source>
        <tissue evidence="1">Leaf</tissue>
    </source>
</reference>
<organism evidence="1">
    <name type="scientific">Rhizophora mucronata</name>
    <name type="common">Asiatic mangrove</name>
    <dbReference type="NCBI Taxonomy" id="61149"/>
    <lineage>
        <taxon>Eukaryota</taxon>
        <taxon>Viridiplantae</taxon>
        <taxon>Streptophyta</taxon>
        <taxon>Embryophyta</taxon>
        <taxon>Tracheophyta</taxon>
        <taxon>Spermatophyta</taxon>
        <taxon>Magnoliopsida</taxon>
        <taxon>eudicotyledons</taxon>
        <taxon>Gunneridae</taxon>
        <taxon>Pentapetalae</taxon>
        <taxon>rosids</taxon>
        <taxon>fabids</taxon>
        <taxon>Malpighiales</taxon>
        <taxon>Rhizophoraceae</taxon>
        <taxon>Rhizophora</taxon>
    </lineage>
</organism>
<proteinExistence type="predicted"/>
<protein>
    <submittedName>
        <fullName evidence="1">Uncharacterized protein</fullName>
    </submittedName>
</protein>
<dbReference type="AlphaFoldDB" id="A0A2P2PM01"/>
<sequence>MGNAFSGHHFVSNWKCLSLVFNHLHCSLHLTHVFIV</sequence>
<name>A0A2P2PM01_RHIMU</name>
<accession>A0A2P2PM01</accession>
<dbReference type="EMBL" id="GGEC01075279">
    <property type="protein sequence ID" value="MBX55763.1"/>
    <property type="molecule type" value="Transcribed_RNA"/>
</dbReference>
<evidence type="ECO:0000313" key="1">
    <source>
        <dbReference type="EMBL" id="MBX55763.1"/>
    </source>
</evidence>